<dbReference type="PIRSF" id="PIRSF000137">
    <property type="entry name" value="Alcohol_oxidase"/>
    <property type="match status" value="1"/>
</dbReference>
<comment type="similarity">
    <text evidence="2">Belongs to the GMC oxidoreductase family.</text>
</comment>
<evidence type="ECO:0000256" key="5">
    <source>
        <dbReference type="PIRSR" id="PIRSR000137-2"/>
    </source>
</evidence>
<dbReference type="Pfam" id="PF05199">
    <property type="entry name" value="GMC_oxred_C"/>
    <property type="match status" value="1"/>
</dbReference>
<dbReference type="GO" id="GO:0016614">
    <property type="term" value="F:oxidoreductase activity, acting on CH-OH group of donors"/>
    <property type="evidence" value="ECO:0007669"/>
    <property type="project" value="InterPro"/>
</dbReference>
<sequence length="610" mass="67288">MIISRGLSAIGVLSLPTLMRLIQVLISLVTPSSVEYPKQAEIKHGQTFDFIIVGAGSAGCVLANRLTEVSDWKVLLIEAGGDPPITSNTFSILFIFQLPALFSLVDYSSSDWNYYTENDGYTSQAHRTKNVHLTRGKMLGGSSGANYMIYVRGSREDYDDWANQGNEGWNWDNVLHYFKKSERMIDPIILNGETAQNHNTNGYLGVTRPDWKEKTEPLYEAFKENGHRILSDIHGEQQVGYYYPTFTIDNHIRQSTANAFLSPIRDRPNLFVLKNTLARKVIFDGKKAIGVEVLLPGGKVSEVFANKEVILSAGTINSPQLLMLSGIGPAAHLEENNIDVLIDSPNVGENLQDHACVLLIVAGKRNIVSAVQNLAGFVHLDSFPSPVVAGHVALDRKQTYPDYQAVLFVEPAASLTASIICATVVGLEYSICNEISYAIQDRESLIVAMTLLKPDSKGKIELKNKDPLEKVKIYSGFYSNKNDLEQHARSVEDFSTIVNTTYFKSVGSELVNVNLEACKNFTYGTHDYWKCYALNMVSTLWHPVGTCAMGPEGVGVVDERLRVRGVTGLRVSDASIMPAITRGNTNAPTIMIAEKTADMIKLDHGISIEV</sequence>
<dbReference type="InterPro" id="IPR012132">
    <property type="entry name" value="GMC_OxRdtase"/>
</dbReference>
<keyword evidence="8" id="KW-1185">Reference proteome</keyword>
<protein>
    <submittedName>
        <fullName evidence="9">Glucose dehydrogenase [FAD, quinone]-like</fullName>
    </submittedName>
</protein>
<name>A0A7E5VWL0_TRINI</name>
<feature type="chain" id="PRO_5028845850" evidence="6">
    <location>
        <begin position="35"/>
        <end position="610"/>
    </location>
</feature>
<dbReference type="GO" id="GO:0050660">
    <property type="term" value="F:flavin adenine dinucleotide binding"/>
    <property type="evidence" value="ECO:0007669"/>
    <property type="project" value="InterPro"/>
</dbReference>
<evidence type="ECO:0000256" key="6">
    <source>
        <dbReference type="SAM" id="SignalP"/>
    </source>
</evidence>
<gene>
    <name evidence="9" type="primary">LOC113497391</name>
</gene>
<dbReference type="InterPro" id="IPR036188">
    <property type="entry name" value="FAD/NAD-bd_sf"/>
</dbReference>
<feature type="domain" description="Glucose-methanol-choline oxidoreductase N-terminal" evidence="7">
    <location>
        <begin position="314"/>
        <end position="328"/>
    </location>
</feature>
<organism evidence="8 9">
    <name type="scientific">Trichoplusia ni</name>
    <name type="common">Cabbage looper</name>
    <dbReference type="NCBI Taxonomy" id="7111"/>
    <lineage>
        <taxon>Eukaryota</taxon>
        <taxon>Metazoa</taxon>
        <taxon>Ecdysozoa</taxon>
        <taxon>Arthropoda</taxon>
        <taxon>Hexapoda</taxon>
        <taxon>Insecta</taxon>
        <taxon>Pterygota</taxon>
        <taxon>Neoptera</taxon>
        <taxon>Endopterygota</taxon>
        <taxon>Lepidoptera</taxon>
        <taxon>Glossata</taxon>
        <taxon>Ditrysia</taxon>
        <taxon>Noctuoidea</taxon>
        <taxon>Noctuidae</taxon>
        <taxon>Plusiinae</taxon>
        <taxon>Trichoplusia</taxon>
    </lineage>
</organism>
<keyword evidence="3" id="KW-0285">Flavoprotein</keyword>
<feature type="binding site" evidence="5">
    <location>
        <begin position="541"/>
        <end position="542"/>
    </location>
    <ligand>
        <name>FAD</name>
        <dbReference type="ChEBI" id="CHEBI:57692"/>
    </ligand>
</feature>
<reference evidence="9" key="1">
    <citation type="submission" date="2025-08" db="UniProtKB">
        <authorList>
            <consortium name="RefSeq"/>
        </authorList>
    </citation>
    <scope>IDENTIFICATION</scope>
</reference>
<dbReference type="PROSITE" id="PS00624">
    <property type="entry name" value="GMC_OXRED_2"/>
    <property type="match status" value="1"/>
</dbReference>
<evidence type="ECO:0000313" key="9">
    <source>
        <dbReference type="RefSeq" id="XP_026732735.1"/>
    </source>
</evidence>
<dbReference type="Gene3D" id="3.50.50.60">
    <property type="entry name" value="FAD/NAD(P)-binding domain"/>
    <property type="match status" value="1"/>
</dbReference>
<dbReference type="GeneID" id="113497391"/>
<comment type="cofactor">
    <cofactor evidence="1 5">
        <name>FAD</name>
        <dbReference type="ChEBI" id="CHEBI:57692"/>
    </cofactor>
</comment>
<dbReference type="Pfam" id="PF00732">
    <property type="entry name" value="GMC_oxred_N"/>
    <property type="match status" value="1"/>
</dbReference>
<evidence type="ECO:0000256" key="3">
    <source>
        <dbReference type="ARBA" id="ARBA00022630"/>
    </source>
</evidence>
<proteinExistence type="inferred from homology"/>
<evidence type="ECO:0000256" key="2">
    <source>
        <dbReference type="ARBA" id="ARBA00010790"/>
    </source>
</evidence>
<evidence type="ECO:0000259" key="7">
    <source>
        <dbReference type="PROSITE" id="PS00624"/>
    </source>
</evidence>
<keyword evidence="4 5" id="KW-0274">FAD</keyword>
<dbReference type="Gene3D" id="3.30.560.10">
    <property type="entry name" value="Glucose Oxidase, domain 3"/>
    <property type="match status" value="1"/>
</dbReference>
<dbReference type="InterPro" id="IPR007867">
    <property type="entry name" value="GMC_OxRtase_C"/>
</dbReference>
<dbReference type="Proteomes" id="UP000322000">
    <property type="component" value="Chromosome 9"/>
</dbReference>
<dbReference type="SUPFAM" id="SSF54373">
    <property type="entry name" value="FAD-linked reductases, C-terminal domain"/>
    <property type="match status" value="1"/>
</dbReference>
<feature type="signal peptide" evidence="6">
    <location>
        <begin position="1"/>
        <end position="34"/>
    </location>
</feature>
<dbReference type="KEGG" id="tnl:113497391"/>
<dbReference type="OrthoDB" id="269227at2759"/>
<dbReference type="PANTHER" id="PTHR11552">
    <property type="entry name" value="GLUCOSE-METHANOL-CHOLINE GMC OXIDOREDUCTASE"/>
    <property type="match status" value="1"/>
</dbReference>
<evidence type="ECO:0000256" key="1">
    <source>
        <dbReference type="ARBA" id="ARBA00001974"/>
    </source>
</evidence>
<dbReference type="AlphaFoldDB" id="A0A7E5VWL0"/>
<accession>A0A7E5VWL0</accession>
<keyword evidence="6" id="KW-0732">Signal</keyword>
<dbReference type="InterPro" id="IPR000172">
    <property type="entry name" value="GMC_OxRdtase_N"/>
</dbReference>
<dbReference type="RefSeq" id="XP_026732735.1">
    <property type="nucleotide sequence ID" value="XM_026876934.1"/>
</dbReference>
<evidence type="ECO:0000313" key="8">
    <source>
        <dbReference type="Proteomes" id="UP000322000"/>
    </source>
</evidence>
<evidence type="ECO:0000256" key="4">
    <source>
        <dbReference type="ARBA" id="ARBA00022827"/>
    </source>
</evidence>
<dbReference type="PANTHER" id="PTHR11552:SF147">
    <property type="entry name" value="CHOLINE DEHYDROGENASE, MITOCHONDRIAL"/>
    <property type="match status" value="1"/>
</dbReference>
<dbReference type="SUPFAM" id="SSF51905">
    <property type="entry name" value="FAD/NAD(P)-binding domain"/>
    <property type="match status" value="1"/>
</dbReference>
<dbReference type="InParanoid" id="A0A7E5VWL0"/>